<evidence type="ECO:0000313" key="2">
    <source>
        <dbReference type="Proteomes" id="UP000008136"/>
    </source>
</evidence>
<dbReference type="AlphaFoldDB" id="F2KME8"/>
<dbReference type="OrthoDB" id="381170at2157"/>
<dbReference type="Proteomes" id="UP000008136">
    <property type="component" value="Chromosome"/>
</dbReference>
<name>F2KME8_ARCVS</name>
<dbReference type="EMBL" id="CP002588">
    <property type="protein sequence ID" value="AEA46047.1"/>
    <property type="molecule type" value="Genomic_DNA"/>
</dbReference>
<evidence type="ECO:0000313" key="1">
    <source>
        <dbReference type="EMBL" id="AEA46047.1"/>
    </source>
</evidence>
<dbReference type="GeneID" id="10393092"/>
<sequence length="65" mass="7719">MPKEVKIKVPTPDEVVPEEFKKHMLNAYRELLLAFKSLVDEHVKKVEEMQKRSEGKKEIQKIEIE</sequence>
<dbReference type="KEGG" id="ave:Arcve_0003"/>
<dbReference type="HOGENOM" id="CLU_206258_0_0_2"/>
<keyword evidence="2" id="KW-1185">Reference proteome</keyword>
<dbReference type="STRING" id="693661.Arcve_0003"/>
<gene>
    <name evidence="1" type="ordered locus">Arcve_0003</name>
</gene>
<organism evidence="1 2">
    <name type="scientific">Archaeoglobus veneficus (strain DSM 11195 / SNP6)</name>
    <dbReference type="NCBI Taxonomy" id="693661"/>
    <lineage>
        <taxon>Archaea</taxon>
        <taxon>Methanobacteriati</taxon>
        <taxon>Methanobacteriota</taxon>
        <taxon>Archaeoglobi</taxon>
        <taxon>Archaeoglobales</taxon>
        <taxon>Archaeoglobaceae</taxon>
        <taxon>Archaeoglobus</taxon>
    </lineage>
</organism>
<reference evidence="1 2" key="1">
    <citation type="submission" date="2011-03" db="EMBL/GenBank/DDBJ databases">
        <title>The complete genome of Archaeoglobus veneficus SNP6.</title>
        <authorList>
            <consortium name="US DOE Joint Genome Institute (JGI-PGF)"/>
            <person name="Lucas S."/>
            <person name="Copeland A."/>
            <person name="Lapidus A."/>
            <person name="Bruce D."/>
            <person name="Goodwin L."/>
            <person name="Pitluck S."/>
            <person name="Kyrpides N."/>
            <person name="Mavromatis K."/>
            <person name="Pagani I."/>
            <person name="Ivanova N."/>
            <person name="Mikhailova N."/>
            <person name="Lu M."/>
            <person name="Detter J.C."/>
            <person name="Tapia R."/>
            <person name="Han C."/>
            <person name="Land M."/>
            <person name="Hauser L."/>
            <person name="Markowitz V."/>
            <person name="Cheng J.-F."/>
            <person name="Hugenholtz P."/>
            <person name="Woyke T."/>
            <person name="Wu D."/>
            <person name="Spring S."/>
            <person name="Brambilla E."/>
            <person name="Klenk H.-P."/>
            <person name="Eisen J.A."/>
        </authorList>
    </citation>
    <scope>NUCLEOTIDE SEQUENCE [LARGE SCALE GENOMIC DNA]</scope>
    <source>
        <strain>SNP6</strain>
    </source>
</reference>
<dbReference type="RefSeq" id="WP_013682723.1">
    <property type="nucleotide sequence ID" value="NC_015320.1"/>
</dbReference>
<accession>F2KME8</accession>
<proteinExistence type="predicted"/>
<dbReference type="eggNOG" id="arCOG10696">
    <property type="taxonomic scope" value="Archaea"/>
</dbReference>
<protein>
    <submittedName>
        <fullName evidence="1">Uncharacterized protein</fullName>
    </submittedName>
</protein>